<dbReference type="GO" id="GO:0005856">
    <property type="term" value="C:cytoskeleton"/>
    <property type="evidence" value="ECO:0007669"/>
    <property type="project" value="UniProtKB-SubCell"/>
</dbReference>
<evidence type="ECO:0000256" key="1">
    <source>
        <dbReference type="ARBA" id="ARBA00004245"/>
    </source>
</evidence>
<dbReference type="Gene3D" id="2.40.70.10">
    <property type="entry name" value="Acid Proteases"/>
    <property type="match status" value="1"/>
</dbReference>
<feature type="transmembrane region" description="Helical" evidence="10">
    <location>
        <begin position="1360"/>
        <end position="1381"/>
    </location>
</feature>
<organism evidence="12 13">
    <name type="scientific">Labeo rohita</name>
    <name type="common">Indian major carp</name>
    <name type="synonym">Cyprinus rohita</name>
    <dbReference type="NCBI Taxonomy" id="84645"/>
    <lineage>
        <taxon>Eukaryota</taxon>
        <taxon>Metazoa</taxon>
        <taxon>Chordata</taxon>
        <taxon>Craniata</taxon>
        <taxon>Vertebrata</taxon>
        <taxon>Euteleostomi</taxon>
        <taxon>Actinopterygii</taxon>
        <taxon>Neopterygii</taxon>
        <taxon>Teleostei</taxon>
        <taxon>Ostariophysi</taxon>
        <taxon>Cypriniformes</taxon>
        <taxon>Cyprinidae</taxon>
        <taxon>Labeoninae</taxon>
        <taxon>Labeonini</taxon>
        <taxon>Labeo</taxon>
    </lineage>
</organism>
<keyword evidence="13" id="KW-1185">Reference proteome</keyword>
<reference evidence="12 13" key="1">
    <citation type="submission" date="2018-03" db="EMBL/GenBank/DDBJ databases">
        <title>Draft genome sequence of Rohu Carp (Labeo rohita).</title>
        <authorList>
            <person name="Das P."/>
            <person name="Kushwaha B."/>
            <person name="Joshi C.G."/>
            <person name="Kumar D."/>
            <person name="Nagpure N.S."/>
            <person name="Sahoo L."/>
            <person name="Das S.P."/>
            <person name="Bit A."/>
            <person name="Patnaik S."/>
            <person name="Meher P.K."/>
            <person name="Jayasankar P."/>
            <person name="Koringa P.G."/>
            <person name="Patel N.V."/>
            <person name="Hinsu A.T."/>
            <person name="Kumar R."/>
            <person name="Pandey M."/>
            <person name="Agarwal S."/>
            <person name="Srivastava S."/>
            <person name="Singh M."/>
            <person name="Iquebal M.A."/>
            <person name="Jaiswal S."/>
            <person name="Angadi U.B."/>
            <person name="Kumar N."/>
            <person name="Raza M."/>
            <person name="Shah T.M."/>
            <person name="Rai A."/>
            <person name="Jena J.K."/>
        </authorList>
    </citation>
    <scope>NUCLEOTIDE SEQUENCE [LARGE SCALE GENOMIC DNA]</scope>
    <source>
        <strain evidence="12">DASCIFA01</strain>
        <tissue evidence="12">Testis</tissue>
    </source>
</reference>
<dbReference type="EMBL" id="QBIY01012042">
    <property type="protein sequence ID" value="RXN27315.1"/>
    <property type="molecule type" value="Genomic_DNA"/>
</dbReference>
<feature type="compositionally biased region" description="Polar residues" evidence="9">
    <location>
        <begin position="86"/>
        <end position="98"/>
    </location>
</feature>
<evidence type="ECO:0000256" key="5">
    <source>
        <dbReference type="ARBA" id="ARBA00022692"/>
    </source>
</evidence>
<feature type="compositionally biased region" description="Basic and acidic residues" evidence="9">
    <location>
        <begin position="771"/>
        <end position="780"/>
    </location>
</feature>
<feature type="domain" description="G-protein coupled receptors family 1 profile" evidence="11">
    <location>
        <begin position="878"/>
        <end position="933"/>
    </location>
</feature>
<keyword evidence="5 10" id="KW-0812">Transmembrane</keyword>
<feature type="compositionally biased region" description="Basic residues" evidence="9">
    <location>
        <begin position="1168"/>
        <end position="1180"/>
    </location>
</feature>
<feature type="transmembrane region" description="Helical" evidence="10">
    <location>
        <begin position="1277"/>
        <end position="1299"/>
    </location>
</feature>
<evidence type="ECO:0000313" key="12">
    <source>
        <dbReference type="EMBL" id="RXN27315.1"/>
    </source>
</evidence>
<keyword evidence="8" id="KW-0206">Cytoskeleton</keyword>
<feature type="compositionally biased region" description="Basic and acidic residues" evidence="9">
    <location>
        <begin position="589"/>
        <end position="603"/>
    </location>
</feature>
<keyword evidence="6 10" id="KW-1133">Transmembrane helix</keyword>
<keyword evidence="4" id="KW-0963">Cytoplasm</keyword>
<evidence type="ECO:0000256" key="2">
    <source>
        <dbReference type="ARBA" id="ARBA00004370"/>
    </source>
</evidence>
<keyword evidence="7 10" id="KW-0472">Membrane</keyword>
<feature type="region of interest" description="Disordered" evidence="9">
    <location>
        <begin position="589"/>
        <end position="619"/>
    </location>
</feature>
<dbReference type="FunFam" id="3.30.870.10:FF:000004">
    <property type="entry name" value="protein FAM83H isoform X2"/>
    <property type="match status" value="1"/>
</dbReference>
<feature type="region of interest" description="Disordered" evidence="9">
    <location>
        <begin position="632"/>
        <end position="835"/>
    </location>
</feature>
<name>A0A498NCR3_LABRO</name>
<dbReference type="CDD" id="cd00303">
    <property type="entry name" value="retropepsin_like"/>
    <property type="match status" value="1"/>
</dbReference>
<protein>
    <submittedName>
        <fullName evidence="12">FAM83B</fullName>
    </submittedName>
</protein>
<feature type="region of interest" description="Disordered" evidence="9">
    <location>
        <begin position="1011"/>
        <end position="1057"/>
    </location>
</feature>
<gene>
    <name evidence="12" type="ORF">ROHU_020194</name>
</gene>
<proteinExistence type="inferred from homology"/>
<feature type="compositionally biased region" description="Basic residues" evidence="9">
    <location>
        <begin position="1011"/>
        <end position="1031"/>
    </location>
</feature>
<dbReference type="InterPro" id="IPR050944">
    <property type="entry name" value="FAM83"/>
</dbReference>
<dbReference type="SUPFAM" id="SSF50630">
    <property type="entry name" value="Acid proteases"/>
    <property type="match status" value="1"/>
</dbReference>
<dbReference type="GO" id="GO:0005737">
    <property type="term" value="C:cytoplasm"/>
    <property type="evidence" value="ECO:0007669"/>
    <property type="project" value="TreeGrafter"/>
</dbReference>
<dbReference type="Proteomes" id="UP000290572">
    <property type="component" value="Unassembled WGS sequence"/>
</dbReference>
<dbReference type="Pfam" id="PF00001">
    <property type="entry name" value="7tm_1"/>
    <property type="match status" value="2"/>
</dbReference>
<feature type="domain" description="G-protein coupled receptors family 1 profile" evidence="11">
    <location>
        <begin position="1191"/>
        <end position="1522"/>
    </location>
</feature>
<dbReference type="Pfam" id="PF03827">
    <property type="entry name" value="Orexin_rec2"/>
    <property type="match status" value="1"/>
</dbReference>
<dbReference type="GO" id="GO:0019901">
    <property type="term" value="F:protein kinase binding"/>
    <property type="evidence" value="ECO:0007669"/>
    <property type="project" value="TreeGrafter"/>
</dbReference>
<feature type="transmembrane region" description="Helical" evidence="10">
    <location>
        <begin position="891"/>
        <end position="914"/>
    </location>
</feature>
<comment type="similarity">
    <text evidence="3">Belongs to the FAM83 family.</text>
</comment>
<dbReference type="PANTHER" id="PTHR16181">
    <property type="entry name" value="PROTEIN FAM83A-RELATED"/>
    <property type="match status" value="1"/>
</dbReference>
<feature type="compositionally biased region" description="Basic and acidic residues" evidence="9">
    <location>
        <begin position="640"/>
        <end position="667"/>
    </location>
</feature>
<feature type="transmembrane region" description="Helical" evidence="10">
    <location>
        <begin position="1227"/>
        <end position="1245"/>
    </location>
</feature>
<dbReference type="PANTHER" id="PTHR16181:SF29">
    <property type="entry name" value="PROTEIN FAM83A-RELATED"/>
    <property type="match status" value="1"/>
</dbReference>
<dbReference type="InterPro" id="IPR012461">
    <property type="entry name" value="SACK1"/>
</dbReference>
<evidence type="ECO:0000256" key="8">
    <source>
        <dbReference type="ARBA" id="ARBA00023212"/>
    </source>
</evidence>
<dbReference type="Gene3D" id="1.20.1070.10">
    <property type="entry name" value="Rhodopsin 7-helix transmembrane proteins"/>
    <property type="match status" value="2"/>
</dbReference>
<evidence type="ECO:0000313" key="13">
    <source>
        <dbReference type="Proteomes" id="UP000290572"/>
    </source>
</evidence>
<dbReference type="GO" id="GO:0022410">
    <property type="term" value="P:circadian sleep/wake cycle process"/>
    <property type="evidence" value="ECO:0007669"/>
    <property type="project" value="InterPro"/>
</dbReference>
<dbReference type="SUPFAM" id="SSF56024">
    <property type="entry name" value="Phospholipase D/nuclease"/>
    <property type="match status" value="1"/>
</dbReference>
<feature type="region of interest" description="Disordered" evidence="9">
    <location>
        <begin position="70"/>
        <end position="105"/>
    </location>
</feature>
<dbReference type="PRINTS" id="PR00237">
    <property type="entry name" value="GPCRRHODOPSN"/>
</dbReference>
<feature type="compositionally biased region" description="Polar residues" evidence="9">
    <location>
        <begin position="668"/>
        <end position="686"/>
    </location>
</feature>
<evidence type="ECO:0000256" key="4">
    <source>
        <dbReference type="ARBA" id="ARBA00022490"/>
    </source>
</evidence>
<feature type="compositionally biased region" description="Polar residues" evidence="9">
    <location>
        <begin position="808"/>
        <end position="829"/>
    </location>
</feature>
<evidence type="ECO:0000256" key="7">
    <source>
        <dbReference type="ARBA" id="ARBA00023136"/>
    </source>
</evidence>
<dbReference type="Pfam" id="PF07894">
    <property type="entry name" value="SACK1"/>
    <property type="match status" value="1"/>
</dbReference>
<sequence>MESNFSLLSSSKGEFKAEDYIQPHYKEAYRLAIDCLVKEGEASYRNFIKEEGICSFLSEEEINHITESAVQPPTSNHSEEVDCPQDDTSSTGTYWPTHSDTDPPNLDLGWPEFPHRRLETNIDLLFHPPRQNNPTIKEVIRKQIQDARQVIAIAMDVFTDVDIFKEVVDASVRGVPVYILLDHYHFKSFLNMIEKQDIQIQKLRNMRIRTVKGQEYCCRSGVKFNGGMGQKFLLVDCQKVFFGSYSFMWSYEKINLSMVQVITGQLVETYDEEFRTLYARSTVPAQFQTASMSQCETKPSGKMDGYMIHSSNPFERKDHLRHTLDAVYRQACERRSGFSALREVEERPLVTPHARLLQETSEFYKRHSYAGERQEPVYLPKLPMYGSSNWNVAAESNRYSGFPNNTDNQYESYIINPMFRGSNARQSYHGHDKQILNMRQNMPSLASTSKSFLRTWRIESYLNNNNDAPYGENYDYLDQFEENKMGPPQHSRIRSSVVFTSTIPEQPETNSYSNNSVPSSQDPARIQSNAQMYSSAQWNQTAQHDDYMLKRRSIQILENSGSNSTYSSGRDALYASLNRAKNRFVQREHDYQQEDRYKRHSLADPRCNTYNSDVNEPSSTYMYASLPRRQKIGNVSANENPRKDAYTPNFKEDQRSFSHHDFKKADESTTTSGNIWQEPPSRTVSATLLDREDSPPSKPNSASSQRFLKRSTKKIKSLLNIPQKGDSSVKGKNAESLKMGSSTDTILSDYDDTAQGKKRHGSTANSTKSVESSRLKRDNAKIPGAENHSPGLVGETSAPRFSTEELHPSNTPANAETTKTQEQSTVVSQNEKKDSTLTRTDLLSKQHVSANRLYSRFEPLCSFESRHQPAYVPAQSHIIWKNHHMRTVTNYFIVNLSFADILVTITCLPASLVVDITETWFFGQTLCKILPYLQRSHRRVRNRENGHRRVRNRRHGEGRVRNRERGHRRVRNRESGRRRVRNRESGRRRVWNRESGRRRVWNRESGRRRVRKRESGRRRVRKRESGRRRVRNRESGRRRVRNRESGRRRVRNRESGRRRVWNRESGRRRVRKRESGRRRVRKRESGRRRVRNRESGRRRVRNRESGRRRVRNRESGRRRVRNRESGRRRVRNRESGRRRVRNRESGRRRVRNRESGRRRVRNRESGRHHVRNRERGRRHVRTGDSGRRRTISVSVSVLTLSCIAQDRWYAICHPLKFKSTAKRARKSIVLIWLVSCVIMIPQAIVMECSSLLPELTNKTNLFTVCDEQWADEIYPKVYHTCFFIVTYFAPLCLMVLAYIQICHKLWCQQIPGTSSVLQRKWKSLQCSAHAVGSGESVKVRTSTVSAEIKQVKARRKTARMLMVVLFVFALCYLPISVLNIMKRVNKQEVKAVLDRGSSYTLMQENLWKQLKTERPSVITSTPQRFIMADGKIQRSRDLQRLQYHWHDQESTVDTYILKNTHLPFPLLAGLDFLSATGAVLEVGQGRVFGAFKNTDNRETVYAWFTFSHWLIYANSAANPIIYNFLSGKFREEFKAAFICHCPGRDEPHKERVRARTSTDSRKSLSTQVNNFDNISRISDQAV</sequence>
<feature type="compositionally biased region" description="Basic and acidic residues" evidence="9">
    <location>
        <begin position="1032"/>
        <end position="1057"/>
    </location>
</feature>
<accession>A0A498NCR3</accession>
<dbReference type="Gene3D" id="3.30.870.10">
    <property type="entry name" value="Endonuclease Chain A"/>
    <property type="match status" value="1"/>
</dbReference>
<dbReference type="InterPro" id="IPR017452">
    <property type="entry name" value="GPCR_Rhodpsn_7TM"/>
</dbReference>
<dbReference type="CDD" id="cd09182">
    <property type="entry name" value="PLDc_FAM83B_N"/>
    <property type="match status" value="1"/>
</dbReference>
<dbReference type="PROSITE" id="PS50262">
    <property type="entry name" value="G_PROTEIN_RECEP_F1_2"/>
    <property type="match status" value="2"/>
</dbReference>
<dbReference type="SUPFAM" id="SSF81321">
    <property type="entry name" value="Family A G protein-coupled receptor-like"/>
    <property type="match status" value="3"/>
</dbReference>
<dbReference type="GO" id="GO:0016020">
    <property type="term" value="C:membrane"/>
    <property type="evidence" value="ECO:0007669"/>
    <property type="project" value="UniProtKB-SubCell"/>
</dbReference>
<dbReference type="InterPro" id="IPR021109">
    <property type="entry name" value="Peptidase_aspartic_dom_sf"/>
</dbReference>
<feature type="compositionally biased region" description="Basic residues" evidence="9">
    <location>
        <begin position="1071"/>
        <end position="1091"/>
    </location>
</feature>
<feature type="region of interest" description="Disordered" evidence="9">
    <location>
        <begin position="1071"/>
        <end position="1186"/>
    </location>
</feature>
<dbReference type="InterPro" id="IPR004060">
    <property type="entry name" value="Orexin_rcpt_2"/>
</dbReference>
<dbReference type="InterPro" id="IPR000276">
    <property type="entry name" value="GPCR_Rhodpsn"/>
</dbReference>
<comment type="subcellular location">
    <subcellularLocation>
        <location evidence="1">Cytoplasm</location>
        <location evidence="1">Cytoskeleton</location>
    </subcellularLocation>
    <subcellularLocation>
        <location evidence="2">Membrane</location>
    </subcellularLocation>
</comment>
<feature type="compositionally biased region" description="Polar residues" evidence="9">
    <location>
        <begin position="608"/>
        <end position="619"/>
    </location>
</feature>
<dbReference type="GO" id="GO:0016499">
    <property type="term" value="F:orexin receptor activity"/>
    <property type="evidence" value="ECO:0007669"/>
    <property type="project" value="InterPro"/>
</dbReference>
<comment type="caution">
    <text evidence="12">The sequence shown here is derived from an EMBL/GenBank/DDBJ whole genome shotgun (WGS) entry which is preliminary data.</text>
</comment>
<dbReference type="GO" id="GO:0007631">
    <property type="term" value="P:feeding behavior"/>
    <property type="evidence" value="ECO:0007669"/>
    <property type="project" value="InterPro"/>
</dbReference>
<feature type="compositionally biased region" description="Basic and acidic residues" evidence="9">
    <location>
        <begin position="1092"/>
        <end position="1167"/>
    </location>
</feature>
<evidence type="ECO:0000256" key="10">
    <source>
        <dbReference type="SAM" id="Phobius"/>
    </source>
</evidence>
<feature type="compositionally biased region" description="Basic residues" evidence="9">
    <location>
        <begin position="707"/>
        <end position="716"/>
    </location>
</feature>
<evidence type="ECO:0000256" key="6">
    <source>
        <dbReference type="ARBA" id="ARBA00022989"/>
    </source>
</evidence>
<feature type="compositionally biased region" description="Basic and acidic residues" evidence="9">
    <location>
        <begin position="972"/>
        <end position="988"/>
    </location>
</feature>
<feature type="region of interest" description="Disordered" evidence="9">
    <location>
        <begin position="941"/>
        <end position="988"/>
    </location>
</feature>
<evidence type="ECO:0000259" key="11">
    <source>
        <dbReference type="PROSITE" id="PS50262"/>
    </source>
</evidence>
<evidence type="ECO:0000256" key="9">
    <source>
        <dbReference type="SAM" id="MobiDB-lite"/>
    </source>
</evidence>
<evidence type="ECO:0000256" key="3">
    <source>
        <dbReference type="ARBA" id="ARBA00006937"/>
    </source>
</evidence>